<reference evidence="2 3" key="1">
    <citation type="journal article" date="2012" name="J. Bacteriol.">
        <title>Draft Genome Sequence of the Extremely Halophilic Archaeon Halogranum salarium B-1T.</title>
        <authorList>
            <person name="Kim K.K."/>
            <person name="Lee K.C."/>
            <person name="Lee J.S."/>
        </authorList>
    </citation>
    <scope>NUCLEOTIDE SEQUENCE [LARGE SCALE GENOMIC DNA]</scope>
    <source>
        <strain evidence="2 3">B-1</strain>
    </source>
</reference>
<dbReference type="InterPro" id="IPR015943">
    <property type="entry name" value="WD40/YVTN_repeat-like_dom_sf"/>
</dbReference>
<comment type="caution">
    <text evidence="2">The sequence shown here is derived from an EMBL/GenBank/DDBJ whole genome shotgun (WGS) entry which is preliminary data.</text>
</comment>
<dbReference type="Pfam" id="PF13360">
    <property type="entry name" value="PQQ_2"/>
    <property type="match status" value="2"/>
</dbReference>
<dbReference type="SMART" id="SM00564">
    <property type="entry name" value="PQQ"/>
    <property type="match status" value="5"/>
</dbReference>
<dbReference type="Proteomes" id="UP000007813">
    <property type="component" value="Unassembled WGS sequence"/>
</dbReference>
<protein>
    <recommendedName>
        <fullName evidence="1">Pyrrolo-quinoline quinone repeat domain-containing protein</fullName>
    </recommendedName>
</protein>
<organism evidence="2 3">
    <name type="scientific">Halogranum salarium B-1</name>
    <dbReference type="NCBI Taxonomy" id="1210908"/>
    <lineage>
        <taxon>Archaea</taxon>
        <taxon>Methanobacteriati</taxon>
        <taxon>Methanobacteriota</taxon>
        <taxon>Stenosarchaea group</taxon>
        <taxon>Halobacteria</taxon>
        <taxon>Halobacteriales</taxon>
        <taxon>Haloferacaceae</taxon>
    </lineage>
</organism>
<dbReference type="InterPro" id="IPR011047">
    <property type="entry name" value="Quinoprotein_ADH-like_sf"/>
</dbReference>
<dbReference type="PROSITE" id="PS51257">
    <property type="entry name" value="PROKAR_LIPOPROTEIN"/>
    <property type="match status" value="1"/>
</dbReference>
<evidence type="ECO:0000313" key="3">
    <source>
        <dbReference type="Proteomes" id="UP000007813"/>
    </source>
</evidence>
<dbReference type="PROSITE" id="PS51318">
    <property type="entry name" value="TAT"/>
    <property type="match status" value="1"/>
</dbReference>
<feature type="domain" description="Pyrrolo-quinoline quinone repeat" evidence="1">
    <location>
        <begin position="61"/>
        <end position="165"/>
    </location>
</feature>
<dbReference type="InterPro" id="IPR002372">
    <property type="entry name" value="PQQ_rpt_dom"/>
</dbReference>
<feature type="domain" description="Pyrrolo-quinoline quinone repeat" evidence="1">
    <location>
        <begin position="178"/>
        <end position="352"/>
    </location>
</feature>
<dbReference type="RefSeq" id="WP_009376010.1">
    <property type="nucleotide sequence ID" value="NZ_ALJD01000008.1"/>
</dbReference>
<dbReference type="SUPFAM" id="SSF50998">
    <property type="entry name" value="Quinoprotein alcohol dehydrogenase-like"/>
    <property type="match status" value="2"/>
</dbReference>
<evidence type="ECO:0000313" key="2">
    <source>
        <dbReference type="EMBL" id="EJN58618.1"/>
    </source>
</evidence>
<dbReference type="Gene3D" id="2.130.10.10">
    <property type="entry name" value="YVTN repeat-like/Quinoprotein amine dehydrogenase"/>
    <property type="match status" value="2"/>
</dbReference>
<dbReference type="InterPro" id="IPR018391">
    <property type="entry name" value="PQQ_b-propeller_rpt"/>
</dbReference>
<dbReference type="PANTHER" id="PTHR34512:SF30">
    <property type="entry name" value="OUTER MEMBRANE PROTEIN ASSEMBLY FACTOR BAMB"/>
    <property type="match status" value="1"/>
</dbReference>
<dbReference type="EMBL" id="ALJD01000008">
    <property type="protein sequence ID" value="EJN58618.1"/>
    <property type="molecule type" value="Genomic_DNA"/>
</dbReference>
<proteinExistence type="predicted"/>
<name>J2ZZZ2_9EURY</name>
<accession>J2ZZZ2</accession>
<dbReference type="AlphaFoldDB" id="J2ZZZ2"/>
<dbReference type="PANTHER" id="PTHR34512">
    <property type="entry name" value="CELL SURFACE PROTEIN"/>
    <property type="match status" value="1"/>
</dbReference>
<evidence type="ECO:0000259" key="1">
    <source>
        <dbReference type="Pfam" id="PF13360"/>
    </source>
</evidence>
<dbReference type="OrthoDB" id="8638at2157"/>
<dbReference type="InterPro" id="IPR006311">
    <property type="entry name" value="TAT_signal"/>
</dbReference>
<dbReference type="eggNOG" id="arCOG02482">
    <property type="taxonomic scope" value="Archaea"/>
</dbReference>
<gene>
    <name evidence="2" type="ORF">HSB1_30960</name>
</gene>
<sequence>MPSRRQVLAGIGSAASATLAGCTTGRANSTSTDEVTEKWRTAVGPASAQAVVSGETLFVPVHSDILALNRETGERQWSVNGVTNPGDRLNYDTTPAADAYTLYVAGGDNVVRALDIDDRSVRWAFEMADQSYAAPVLSGSNLYVAGGEYVYELDADTGEVEWSRRLFGEVTGLAHNWNQLAVTTLSGEAYSLDTDDGTGNWRVSLSNTIECAPLVHEQLVFIGCWDGVLYCFDDHGSEVWSTDAGLAHGLAHGLAADDEQIYVNSTAETHGIRLSSGDERWSVERNDDFVTGLSAPAVGDEAVYVGGDALHAVEPNGGTGVGDVRFGGVRFEQSLGGAVGHVSLDPDGDTLYAGVQLGGGTYEYVALGAEGQ</sequence>